<dbReference type="InterPro" id="IPR000914">
    <property type="entry name" value="SBP_5_dom"/>
</dbReference>
<comment type="subcellular location">
    <subcellularLocation>
        <location evidence="1">Cell membrane</location>
        <topology evidence="1">Lipid-anchor</topology>
    </subcellularLocation>
</comment>
<evidence type="ECO:0000259" key="3">
    <source>
        <dbReference type="Pfam" id="PF00496"/>
    </source>
</evidence>
<reference evidence="5 6" key="1">
    <citation type="submission" date="2017-11" db="EMBL/GenBank/DDBJ databases">
        <title>Comparitive Functional Genomics of Dry Heat Resistant strains isolated from the Viking Spacecraft.</title>
        <authorList>
            <person name="Seuylemezian A."/>
            <person name="Cooper K."/>
            <person name="Vaishampayan P."/>
        </authorList>
    </citation>
    <scope>NUCLEOTIDE SEQUENCE [LARGE SCALE GENOMIC DNA]</scope>
    <source>
        <strain evidence="5 6">V1-29</strain>
    </source>
</reference>
<dbReference type="GO" id="GO:0003677">
    <property type="term" value="F:DNA binding"/>
    <property type="evidence" value="ECO:0007669"/>
    <property type="project" value="UniProtKB-KW"/>
</dbReference>
<dbReference type="Pfam" id="PF00496">
    <property type="entry name" value="SBP_bac_5"/>
    <property type="match status" value="1"/>
</dbReference>
<dbReference type="InterPro" id="IPR023765">
    <property type="entry name" value="SBP_5_CS"/>
</dbReference>
<dbReference type="InterPro" id="IPR025370">
    <property type="entry name" value="SgrR_HTH_N"/>
</dbReference>
<dbReference type="Gene3D" id="3.10.105.10">
    <property type="entry name" value="Dipeptide-binding Protein, Domain 3"/>
    <property type="match status" value="1"/>
</dbReference>
<proteinExistence type="predicted"/>
<evidence type="ECO:0000256" key="2">
    <source>
        <dbReference type="ARBA" id="ARBA00023125"/>
    </source>
</evidence>
<comment type="caution">
    <text evidence="5">The sequence shown here is derived from an EMBL/GenBank/DDBJ whole genome shotgun (WGS) entry which is preliminary data.</text>
</comment>
<feature type="domain" description="Solute-binding protein family 5" evidence="3">
    <location>
        <begin position="171"/>
        <end position="492"/>
    </location>
</feature>
<evidence type="ECO:0000313" key="5">
    <source>
        <dbReference type="EMBL" id="PLT30742.1"/>
    </source>
</evidence>
<sequence>MKSNHYYLEMRLAFYSDERDRMLTKSLGEIAEVLCCSTKNAKRILTKLEDNQSIIYSRGRGRGNKSTITFTCSLEHYLKSQLKSYIKEEKFEEALALLKMPIPASFKESLTEKLHRHVNSLSSQQSLDVIRTSLKRPLSSMDPAFVSISTESHIVKQVFDTLVIFNDKTSTIEPHLAHTWEYHEEQNIWTFYIRKGIKFHNGKSLTSEDIAYSFTRLREIDSPNKWLMEDVISIQTPTPYVVHIILNKKNTLFLHYLCASNASILPAGQGFDQSKIIGSGPFFIKSFNEHGLILGAFDSYFKERAFIDRIEFWYIPVQEKVDIHYELPGNEATHEQLRELSVPEVGCTYIGFNFKKTGIVRDLYFRKAIFELLDSKALIDELGKELKLPASSFFPWISRQDNIRKSLEQAKEYLQKSSYHGETLYLYFFDMKDSSEDASWFQKRCRFLGIHVELRPFSIQHFYEETETESADLILMGEIFQPDIDFSFTAAFKNSSCFINRFLTEPYRHMADEKVNQFISEHSLEKRRLLMREIEEWIMQEHLFIFNYHSDRMKRYHGLLEGVSINSFGWADFRDIWIKPPLQLT</sequence>
<evidence type="ECO:0000259" key="4">
    <source>
        <dbReference type="Pfam" id="PF12793"/>
    </source>
</evidence>
<dbReference type="SUPFAM" id="SSF53850">
    <property type="entry name" value="Periplasmic binding protein-like II"/>
    <property type="match status" value="1"/>
</dbReference>
<protein>
    <submittedName>
        <fullName evidence="5">SgrR family transcriptional regulator</fullName>
    </submittedName>
</protein>
<dbReference type="PROSITE" id="PS01040">
    <property type="entry name" value="SBP_BACTERIAL_5"/>
    <property type="match status" value="1"/>
</dbReference>
<dbReference type="Pfam" id="PF12793">
    <property type="entry name" value="SgrR_N"/>
    <property type="match status" value="1"/>
</dbReference>
<dbReference type="InterPro" id="IPR039424">
    <property type="entry name" value="SBP_5"/>
</dbReference>
<dbReference type="CDD" id="cd08507">
    <property type="entry name" value="PBP2_SgrR_like"/>
    <property type="match status" value="1"/>
</dbReference>
<dbReference type="GO" id="GO:0005886">
    <property type="term" value="C:plasma membrane"/>
    <property type="evidence" value="ECO:0007669"/>
    <property type="project" value="UniProtKB-SubCell"/>
</dbReference>
<dbReference type="RefSeq" id="WP_101640808.1">
    <property type="nucleotide sequence ID" value="NZ_PGUY01000017.1"/>
</dbReference>
<name>A0A2N5M8S1_9BACI</name>
<dbReference type="EMBL" id="PGUY01000017">
    <property type="protein sequence ID" value="PLT30742.1"/>
    <property type="molecule type" value="Genomic_DNA"/>
</dbReference>
<accession>A0A2N5M8S1</accession>
<dbReference type="Gene3D" id="3.40.190.10">
    <property type="entry name" value="Periplasmic binding protein-like II"/>
    <property type="match status" value="1"/>
</dbReference>
<dbReference type="GO" id="GO:1904680">
    <property type="term" value="F:peptide transmembrane transporter activity"/>
    <property type="evidence" value="ECO:0007669"/>
    <property type="project" value="TreeGrafter"/>
</dbReference>
<evidence type="ECO:0000256" key="1">
    <source>
        <dbReference type="ARBA" id="ARBA00004193"/>
    </source>
</evidence>
<evidence type="ECO:0000313" key="6">
    <source>
        <dbReference type="Proteomes" id="UP000234748"/>
    </source>
</evidence>
<dbReference type="GO" id="GO:0015833">
    <property type="term" value="P:peptide transport"/>
    <property type="evidence" value="ECO:0007669"/>
    <property type="project" value="TreeGrafter"/>
</dbReference>
<keyword evidence="6" id="KW-1185">Reference proteome</keyword>
<dbReference type="OrthoDB" id="5894719at2"/>
<dbReference type="Proteomes" id="UP000234748">
    <property type="component" value="Unassembled WGS sequence"/>
</dbReference>
<gene>
    <name evidence="5" type="ORF">CUU66_06195</name>
</gene>
<feature type="domain" description="Transcriptional regulator SgrR N-terminal HTH" evidence="4">
    <location>
        <begin position="20"/>
        <end position="118"/>
    </location>
</feature>
<dbReference type="AlphaFoldDB" id="A0A2N5M8S1"/>
<keyword evidence="2" id="KW-0238">DNA-binding</keyword>
<dbReference type="PANTHER" id="PTHR30290">
    <property type="entry name" value="PERIPLASMIC BINDING COMPONENT OF ABC TRANSPORTER"/>
    <property type="match status" value="1"/>
</dbReference>
<dbReference type="PANTHER" id="PTHR30290:SF72">
    <property type="entry name" value="HTH-TYPE TRANSCRIPTIONAL REGULATOR SGRR"/>
    <property type="match status" value="1"/>
</dbReference>
<organism evidence="5 6">
    <name type="scientific">Peribacillus deserti</name>
    <dbReference type="NCBI Taxonomy" id="673318"/>
    <lineage>
        <taxon>Bacteria</taxon>
        <taxon>Bacillati</taxon>
        <taxon>Bacillota</taxon>
        <taxon>Bacilli</taxon>
        <taxon>Bacillales</taxon>
        <taxon>Bacillaceae</taxon>
        <taxon>Peribacillus</taxon>
    </lineage>
</organism>